<evidence type="ECO:0000259" key="2">
    <source>
        <dbReference type="Pfam" id="PF01243"/>
    </source>
</evidence>
<dbReference type="InterPro" id="IPR019920">
    <property type="entry name" value="F420-binding_dom_put"/>
</dbReference>
<gene>
    <name evidence="3" type="ORF">NDR86_11170</name>
</gene>
<dbReference type="InterPro" id="IPR011576">
    <property type="entry name" value="Pyridox_Oxase_N"/>
</dbReference>
<dbReference type="NCBIfam" id="TIGR03618">
    <property type="entry name" value="Rv1155_F420"/>
    <property type="match status" value="1"/>
</dbReference>
<keyword evidence="4" id="KW-1185">Reference proteome</keyword>
<feature type="domain" description="Pyridoxamine 5'-phosphate oxidase N-terminal" evidence="2">
    <location>
        <begin position="7"/>
        <end position="132"/>
    </location>
</feature>
<dbReference type="EMBL" id="JAMRXG010000004">
    <property type="protein sequence ID" value="MCM6774034.1"/>
    <property type="molecule type" value="Genomic_DNA"/>
</dbReference>
<dbReference type="RefSeq" id="WP_251911256.1">
    <property type="nucleotide sequence ID" value="NZ_JAMRXG010000004.1"/>
</dbReference>
<dbReference type="PANTHER" id="PTHR35176:SF6">
    <property type="entry name" value="HEME OXYGENASE HI_0854-RELATED"/>
    <property type="match status" value="1"/>
</dbReference>
<evidence type="ECO:0000256" key="1">
    <source>
        <dbReference type="ARBA" id="ARBA00023002"/>
    </source>
</evidence>
<organism evidence="3 4">
    <name type="scientific">Nocardia pulmonis</name>
    <dbReference type="NCBI Taxonomy" id="2951408"/>
    <lineage>
        <taxon>Bacteria</taxon>
        <taxon>Bacillati</taxon>
        <taxon>Actinomycetota</taxon>
        <taxon>Actinomycetes</taxon>
        <taxon>Mycobacteriales</taxon>
        <taxon>Nocardiaceae</taxon>
        <taxon>Nocardia</taxon>
    </lineage>
</organism>
<dbReference type="PANTHER" id="PTHR35176">
    <property type="entry name" value="HEME OXYGENASE HI_0854-RELATED"/>
    <property type="match status" value="1"/>
</dbReference>
<dbReference type="InterPro" id="IPR012349">
    <property type="entry name" value="Split_barrel_FMN-bd"/>
</dbReference>
<dbReference type="GO" id="GO:0016627">
    <property type="term" value="F:oxidoreductase activity, acting on the CH-CH group of donors"/>
    <property type="evidence" value="ECO:0007669"/>
    <property type="project" value="TreeGrafter"/>
</dbReference>
<proteinExistence type="predicted"/>
<dbReference type="InterPro" id="IPR052019">
    <property type="entry name" value="F420H2_bilvrd_red/Heme_oxyg"/>
</dbReference>
<evidence type="ECO:0000313" key="3">
    <source>
        <dbReference type="EMBL" id="MCM6774034.1"/>
    </source>
</evidence>
<evidence type="ECO:0000313" key="4">
    <source>
        <dbReference type="Proteomes" id="UP001139157"/>
    </source>
</evidence>
<accession>A0A9X2E588</accession>
<dbReference type="Gene3D" id="2.30.110.10">
    <property type="entry name" value="Electron Transport, Fmn-binding Protein, Chain A"/>
    <property type="match status" value="1"/>
</dbReference>
<dbReference type="GO" id="GO:0005829">
    <property type="term" value="C:cytosol"/>
    <property type="evidence" value="ECO:0007669"/>
    <property type="project" value="TreeGrafter"/>
</dbReference>
<dbReference type="GO" id="GO:0070967">
    <property type="term" value="F:coenzyme F420 binding"/>
    <property type="evidence" value="ECO:0007669"/>
    <property type="project" value="TreeGrafter"/>
</dbReference>
<dbReference type="SUPFAM" id="SSF50475">
    <property type="entry name" value="FMN-binding split barrel"/>
    <property type="match status" value="1"/>
</dbReference>
<sequence length="135" mass="15218">MTVTLSDELKKYLDDGKPFATVATIGRDGQPHLTVVWLERDGEELVFSTTVTRQMYRNLLRDPRITVLVNPPDNPYAYASIRGLATITPDPERELPDRLSFKYNGKPYAEFNPASVDDADRVIVRVTPAKVLGRL</sequence>
<keyword evidence="1" id="KW-0560">Oxidoreductase</keyword>
<dbReference type="AlphaFoldDB" id="A0A9X2E588"/>
<dbReference type="Pfam" id="PF01243">
    <property type="entry name" value="PNPOx_N"/>
    <property type="match status" value="1"/>
</dbReference>
<comment type="caution">
    <text evidence="3">The sequence shown here is derived from an EMBL/GenBank/DDBJ whole genome shotgun (WGS) entry which is preliminary data.</text>
</comment>
<name>A0A9X2E588_9NOCA</name>
<dbReference type="Proteomes" id="UP001139157">
    <property type="component" value="Unassembled WGS sequence"/>
</dbReference>
<reference evidence="3" key="1">
    <citation type="submission" date="2022-06" db="EMBL/GenBank/DDBJ databases">
        <title>Novel species in genus nocardia.</title>
        <authorList>
            <person name="Li F."/>
        </authorList>
    </citation>
    <scope>NUCLEOTIDE SEQUENCE</scope>
    <source>
        <strain evidence="3">CDC141</strain>
    </source>
</reference>
<protein>
    <submittedName>
        <fullName evidence="3">PPOX class F420-dependent oxidoreductase</fullName>
    </submittedName>
</protein>